<feature type="compositionally biased region" description="Low complexity" evidence="1">
    <location>
        <begin position="10"/>
        <end position="23"/>
    </location>
</feature>
<proteinExistence type="predicted"/>
<evidence type="ECO:0008006" key="4">
    <source>
        <dbReference type="Google" id="ProtNLM"/>
    </source>
</evidence>
<accession>A0A515DBR2</accession>
<evidence type="ECO:0000313" key="2">
    <source>
        <dbReference type="EMBL" id="QDL37863.1"/>
    </source>
</evidence>
<dbReference type="OrthoDB" id="8914116at2"/>
<evidence type="ECO:0000313" key="3">
    <source>
        <dbReference type="Proteomes" id="UP000316798"/>
    </source>
</evidence>
<dbReference type="KEGG" id="rhf:EUB48_11700"/>
<dbReference type="Proteomes" id="UP000316798">
    <property type="component" value="Chromosome"/>
</dbReference>
<dbReference type="EMBL" id="CP035503">
    <property type="protein sequence ID" value="QDL37863.1"/>
    <property type="molecule type" value="Genomic_DNA"/>
</dbReference>
<gene>
    <name evidence="2" type="ORF">EUB48_11700</name>
</gene>
<keyword evidence="3" id="KW-1185">Reference proteome</keyword>
<feature type="compositionally biased region" description="Polar residues" evidence="1">
    <location>
        <begin position="24"/>
        <end position="38"/>
    </location>
</feature>
<sequence>MPRATGCATPRARSAPRSKSSGRTWPNSSRTTPVSEGMSSDRDVQLALRRQRLVMRSAQLRLTLAGQAEVLRAPLALADTARAGVQWLRQHPYALIGPVMLLAALRPARALRWAGRLWWGWRTFRQTGRWLAALQTQRR</sequence>
<feature type="region of interest" description="Disordered" evidence="1">
    <location>
        <begin position="1"/>
        <end position="42"/>
    </location>
</feature>
<dbReference type="Pfam" id="PF13997">
    <property type="entry name" value="YqjK"/>
    <property type="match status" value="1"/>
</dbReference>
<evidence type="ECO:0000256" key="1">
    <source>
        <dbReference type="SAM" id="MobiDB-lite"/>
    </source>
</evidence>
<dbReference type="AlphaFoldDB" id="A0A515DBR2"/>
<protein>
    <recommendedName>
        <fullName evidence="4">YqjK-like protein</fullName>
    </recommendedName>
</protein>
<name>A0A515DBR2_9BURK</name>
<reference evidence="2 3" key="1">
    <citation type="submission" date="2019-01" db="EMBL/GenBank/DDBJ databases">
        <title>Genomic insights into a novel species Rhodoferax sp.</title>
        <authorList>
            <person name="Jin L."/>
        </authorList>
    </citation>
    <scope>NUCLEOTIDE SEQUENCE [LARGE SCALE GENOMIC DNA]</scope>
    <source>
        <strain evidence="2 3">CHu59-6-5</strain>
    </source>
</reference>
<organism evidence="2 3">
    <name type="scientific">Rhodoferax sediminis</name>
    <dbReference type="NCBI Taxonomy" id="2509614"/>
    <lineage>
        <taxon>Bacteria</taxon>
        <taxon>Pseudomonadati</taxon>
        <taxon>Pseudomonadota</taxon>
        <taxon>Betaproteobacteria</taxon>
        <taxon>Burkholderiales</taxon>
        <taxon>Comamonadaceae</taxon>
        <taxon>Rhodoferax</taxon>
    </lineage>
</organism>
<dbReference type="InterPro" id="IPR025612">
    <property type="entry name" value="YqjK"/>
</dbReference>